<evidence type="ECO:0000313" key="2">
    <source>
        <dbReference type="EMBL" id="KUJ19287.1"/>
    </source>
</evidence>
<proteinExistence type="predicted"/>
<dbReference type="GeneID" id="28822688"/>
<dbReference type="KEGG" id="psco:LY89DRAFT_667265"/>
<accession>A0A194XHN7</accession>
<protein>
    <submittedName>
        <fullName evidence="2">Uncharacterized protein</fullName>
    </submittedName>
</protein>
<evidence type="ECO:0000313" key="3">
    <source>
        <dbReference type="Proteomes" id="UP000070700"/>
    </source>
</evidence>
<dbReference type="AlphaFoldDB" id="A0A194XHN7"/>
<feature type="region of interest" description="Disordered" evidence="1">
    <location>
        <begin position="1"/>
        <end position="29"/>
    </location>
</feature>
<dbReference type="OrthoDB" id="3549057at2759"/>
<keyword evidence="3" id="KW-1185">Reference proteome</keyword>
<organism evidence="2 3">
    <name type="scientific">Mollisia scopiformis</name>
    <name type="common">Conifer needle endophyte fungus</name>
    <name type="synonym">Phialocephala scopiformis</name>
    <dbReference type="NCBI Taxonomy" id="149040"/>
    <lineage>
        <taxon>Eukaryota</taxon>
        <taxon>Fungi</taxon>
        <taxon>Dikarya</taxon>
        <taxon>Ascomycota</taxon>
        <taxon>Pezizomycotina</taxon>
        <taxon>Leotiomycetes</taxon>
        <taxon>Helotiales</taxon>
        <taxon>Mollisiaceae</taxon>
        <taxon>Mollisia</taxon>
    </lineage>
</organism>
<reference evidence="2 3" key="1">
    <citation type="submission" date="2015-10" db="EMBL/GenBank/DDBJ databases">
        <title>Full genome of DAOMC 229536 Phialocephala scopiformis, a fungal endophyte of spruce producing the potent anti-insectan compound rugulosin.</title>
        <authorList>
            <consortium name="DOE Joint Genome Institute"/>
            <person name="Walker A.K."/>
            <person name="Frasz S.L."/>
            <person name="Seifert K.A."/>
            <person name="Miller J.D."/>
            <person name="Mondo S.J."/>
            <person name="Labutti K."/>
            <person name="Lipzen A."/>
            <person name="Dockter R."/>
            <person name="Kennedy M."/>
            <person name="Grigoriev I.V."/>
            <person name="Spatafora J.W."/>
        </authorList>
    </citation>
    <scope>NUCLEOTIDE SEQUENCE [LARGE SCALE GENOMIC DNA]</scope>
    <source>
        <strain evidence="2 3">CBS 120377</strain>
    </source>
</reference>
<gene>
    <name evidence="2" type="ORF">LY89DRAFT_667265</name>
</gene>
<dbReference type="InParanoid" id="A0A194XHN7"/>
<dbReference type="Proteomes" id="UP000070700">
    <property type="component" value="Unassembled WGS sequence"/>
</dbReference>
<evidence type="ECO:0000256" key="1">
    <source>
        <dbReference type="SAM" id="MobiDB-lite"/>
    </source>
</evidence>
<feature type="region of interest" description="Disordered" evidence="1">
    <location>
        <begin position="147"/>
        <end position="181"/>
    </location>
</feature>
<feature type="compositionally biased region" description="Polar residues" evidence="1">
    <location>
        <begin position="1"/>
        <end position="11"/>
    </location>
</feature>
<dbReference type="EMBL" id="KQ947411">
    <property type="protein sequence ID" value="KUJ19287.1"/>
    <property type="molecule type" value="Genomic_DNA"/>
</dbReference>
<sequence length="349" mass="39513">MPPPESDNNVTPCSSRARPLSSPPILPLLSFQSPDITELECPSPSPITWQSEKTPAELYSCEPEKVRKSVGFLEPLSTPSEYTAQGEGLKAPTSLEPSNSPASLRKSILKHSDQTFSPPKASRLEEVEGYYLSQAMPKRAKGPEYVYGSYQKQPRPDTLPKPNKKRALRLPTRLGSPPRRKFSFDDEDLATFVDDSFEDAMTTEIEHNDINEPAAKRPTQNDRHSSGAFIEYYDLFVRAEQDPTVIYNIRTKKFRAEKRSSLTKNGNGEEVETTSQSLTMSVDNPPLLCDGRMTIVQLPKSGDTVTVRWRNLDKFDHEVRLRERQVELPTWVLTGRRLRKIADMFVERA</sequence>
<feature type="region of interest" description="Disordered" evidence="1">
    <location>
        <begin position="76"/>
        <end position="104"/>
    </location>
</feature>
<name>A0A194XHN7_MOLSC</name>
<dbReference type="RefSeq" id="XP_018073642.1">
    <property type="nucleotide sequence ID" value="XM_018212962.1"/>
</dbReference>